<gene>
    <name evidence="2" type="ORF">HF843_07475</name>
</gene>
<evidence type="ECO:0000313" key="3">
    <source>
        <dbReference type="Proteomes" id="UP000583419"/>
    </source>
</evidence>
<sequence length="260" mass="29631">MTRLDDVMNNAHVNESSLSKRCDASEKQLNDWREGKKSIDEAQAGTVASVARALDVAIEDLLEPQKDGPQTKEVNGVQRIDAFLNTMNNYDTIMKSIGYINTLQLSSDYDGWRDEYSSIAVEAMLQRKYFVKDEIVYLNNVCKAVLSLLPCNAPIYVKNQFEMIFSKILNLSDYVPASVHLGNGRIVDGIDVTYDQLYAYLLHANEIRGGRLRDVPLEAQYFCMFYLNINRRSCLFDLQGHINLAIKEKYLKLHNENGNI</sequence>
<dbReference type="InterPro" id="IPR001387">
    <property type="entry name" value="Cro/C1-type_HTH"/>
</dbReference>
<protein>
    <submittedName>
        <fullName evidence="2">Helix-turn-helix transcriptional regulator</fullName>
    </submittedName>
</protein>
<evidence type="ECO:0000313" key="2">
    <source>
        <dbReference type="EMBL" id="NMF03001.1"/>
    </source>
</evidence>
<proteinExistence type="predicted"/>
<reference evidence="2 3" key="1">
    <citation type="submission" date="2020-04" db="EMBL/GenBank/DDBJ databases">
        <authorList>
            <person name="Hitch T.C.A."/>
            <person name="Wylensek D."/>
            <person name="Clavel T."/>
        </authorList>
    </citation>
    <scope>NUCLEOTIDE SEQUENCE [LARGE SCALE GENOMIC DNA]</scope>
    <source>
        <strain evidence="2 3">WCA-130-P53-4B</strain>
    </source>
</reference>
<feature type="domain" description="HTH cro/C1-type" evidence="1">
    <location>
        <begin position="3"/>
        <end position="67"/>
    </location>
</feature>
<dbReference type="Proteomes" id="UP000583419">
    <property type="component" value="Unassembled WGS sequence"/>
</dbReference>
<dbReference type="Pfam" id="PF13443">
    <property type="entry name" value="HTH_26"/>
    <property type="match status" value="1"/>
</dbReference>
<name>A0A848D9B7_9BIFI</name>
<dbReference type="AlphaFoldDB" id="A0A848D9B7"/>
<comment type="caution">
    <text evidence="2">The sequence shown here is derived from an EMBL/GenBank/DDBJ whole genome shotgun (WGS) entry which is preliminary data.</text>
</comment>
<evidence type="ECO:0000259" key="1">
    <source>
        <dbReference type="Pfam" id="PF13443"/>
    </source>
</evidence>
<dbReference type="RefSeq" id="WP_168973964.1">
    <property type="nucleotide sequence ID" value="NZ_JABAGJ010000010.1"/>
</dbReference>
<organism evidence="2 3">
    <name type="scientific">Bifidobacterium boum</name>
    <dbReference type="NCBI Taxonomy" id="78343"/>
    <lineage>
        <taxon>Bacteria</taxon>
        <taxon>Bacillati</taxon>
        <taxon>Actinomycetota</taxon>
        <taxon>Actinomycetes</taxon>
        <taxon>Bifidobacteriales</taxon>
        <taxon>Bifidobacteriaceae</taxon>
        <taxon>Bifidobacterium</taxon>
    </lineage>
</organism>
<dbReference type="EMBL" id="JABAGJ010000010">
    <property type="protein sequence ID" value="NMF03001.1"/>
    <property type="molecule type" value="Genomic_DNA"/>
</dbReference>
<accession>A0A848D9B7</accession>